<organismHost>
    <name type="scientific">Homo sapiens</name>
    <name type="common">Human</name>
    <dbReference type="NCBI Taxonomy" id="9606"/>
</organismHost>
<keyword evidence="1" id="KW-0946">Virion</keyword>
<gene>
    <name evidence="1" type="primary">env</name>
</gene>
<accession>E2FM56</accession>
<protein>
    <submittedName>
        <fullName evidence="1">Envelope glycoprotein</fullName>
    </submittedName>
</protein>
<reference evidence="1" key="1">
    <citation type="journal article" date="2010" name="J. Infect. Dis.">
        <title>Improved prediction of HIV?1 coreceptor usage with sequence information from the second hypervariable loop of gp120.</title>
        <authorList>
            <person name="Thielen A."/>
            <person name="Sichtig N."/>
            <person name="Kaiser R."/>
            <person name="Lam J."/>
            <person name="Harrigan P.R."/>
            <person name="Lengauer T."/>
        </authorList>
    </citation>
    <scope>NUCLEOTIDE SEQUENCE</scope>
    <source>
        <strain evidence="1">5747</strain>
    </source>
</reference>
<feature type="non-terminal residue" evidence="1">
    <location>
        <position position="35"/>
    </location>
</feature>
<feature type="non-terminal residue" evidence="1">
    <location>
        <position position="1"/>
    </location>
</feature>
<dbReference type="InterPro" id="IPR036377">
    <property type="entry name" value="Gp120_core_sf"/>
</dbReference>
<proteinExistence type="predicted"/>
<evidence type="ECO:0000313" key="1">
    <source>
        <dbReference type="EMBL" id="ADO17260.1"/>
    </source>
</evidence>
<organism evidence="1">
    <name type="scientific">Human immunodeficiency virus type 1</name>
    <name type="common">HIV-1</name>
    <dbReference type="NCBI Taxonomy" id="11676"/>
    <lineage>
        <taxon>Viruses</taxon>
        <taxon>Riboviria</taxon>
        <taxon>Pararnavirae</taxon>
        <taxon>Artverviricota</taxon>
        <taxon>Revtraviricetes</taxon>
        <taxon>Ortervirales</taxon>
        <taxon>Retroviridae</taxon>
        <taxon>Orthoretrovirinae</taxon>
        <taxon>Lentivirus</taxon>
        <taxon>Lentivirus humimdef1</taxon>
    </lineage>
</organism>
<keyword evidence="1" id="KW-0261">Viral envelope protein</keyword>
<dbReference type="GO" id="GO:0019031">
    <property type="term" value="C:viral envelope"/>
    <property type="evidence" value="ECO:0007669"/>
    <property type="project" value="UniProtKB-KW"/>
</dbReference>
<sequence length="35" mass="4069">CTRPYSITKRRINHIGPGRAFYITKNMKDIKQASC</sequence>
<dbReference type="EMBL" id="HM176746">
    <property type="protein sequence ID" value="ADO17260.1"/>
    <property type="molecule type" value="Genomic_RNA"/>
</dbReference>
<name>E2FM56_HV1</name>
<dbReference type="SUPFAM" id="SSF56502">
    <property type="entry name" value="gp120 core"/>
    <property type="match status" value="1"/>
</dbReference>